<keyword evidence="2" id="KW-0805">Transcription regulation</keyword>
<sequence>MNCSARHDPGDVRAIGFMLVITILDCVYAGGPFQRSGLRRAFENLAILMRRRAPSSLLHSFQTHYGDLLRFLSRRLGDSQRAADVAQDTWLRLADHPDEQRVENPRAYLFRVAGNLAIDNLRRDNRLAELHVEEDVLDELSDPLAAPEKHLLARESLVQLDAALAQLPAKAREALLLNRLDGLTHAQIARRLGVSESMVGKYLAQAMRHCRQWRSQQGGER</sequence>
<reference evidence="5" key="1">
    <citation type="submission" date="2018-11" db="EMBL/GenBank/DDBJ databases">
        <authorList>
            <consortium name="Genoscope - CEA"/>
            <person name="William W."/>
        </authorList>
    </citation>
    <scope>NUCLEOTIDE SEQUENCE [LARGE SCALE GENOMIC DNA]</scope>
    <source>
        <strain evidence="5">T9AD</strain>
    </source>
</reference>
<dbReference type="GO" id="GO:0003677">
    <property type="term" value="F:DNA binding"/>
    <property type="evidence" value="ECO:0007669"/>
    <property type="project" value="InterPro"/>
</dbReference>
<dbReference type="PANTHER" id="PTHR43133">
    <property type="entry name" value="RNA POLYMERASE ECF-TYPE SIGMA FACTO"/>
    <property type="match status" value="1"/>
</dbReference>
<dbReference type="PANTHER" id="PTHR43133:SF63">
    <property type="entry name" value="RNA POLYMERASE SIGMA FACTOR FECI-RELATED"/>
    <property type="match status" value="1"/>
</dbReference>
<gene>
    <name evidence="5" type="ORF">POT9AD_2479</name>
</gene>
<dbReference type="InterPro" id="IPR039425">
    <property type="entry name" value="RNA_pol_sigma-70-like"/>
</dbReference>
<dbReference type="InterPro" id="IPR007627">
    <property type="entry name" value="RNA_pol_sigma70_r2"/>
</dbReference>
<dbReference type="Gene3D" id="1.10.1740.10">
    <property type="match status" value="1"/>
</dbReference>
<dbReference type="Gene3D" id="1.10.10.10">
    <property type="entry name" value="Winged helix-like DNA-binding domain superfamily/Winged helix DNA-binding domain"/>
    <property type="match status" value="1"/>
</dbReference>
<name>A0A653B4C1_ECTOL</name>
<dbReference type="InterPro" id="IPR036388">
    <property type="entry name" value="WH-like_DNA-bd_sf"/>
</dbReference>
<evidence type="ECO:0000256" key="4">
    <source>
        <dbReference type="ARBA" id="ARBA00023163"/>
    </source>
</evidence>
<dbReference type="SUPFAM" id="SSF88946">
    <property type="entry name" value="Sigma2 domain of RNA polymerase sigma factors"/>
    <property type="match status" value="1"/>
</dbReference>
<evidence type="ECO:0000256" key="1">
    <source>
        <dbReference type="ARBA" id="ARBA00010641"/>
    </source>
</evidence>
<dbReference type="NCBIfam" id="TIGR02937">
    <property type="entry name" value="sigma70-ECF"/>
    <property type="match status" value="1"/>
</dbReference>
<dbReference type="InterPro" id="IPR013249">
    <property type="entry name" value="RNA_pol_sigma70_r4_t2"/>
</dbReference>
<organism evidence="5">
    <name type="scientific">Ectopseudomonas oleovorans</name>
    <name type="common">Pseudomonas oleovorans</name>
    <dbReference type="NCBI Taxonomy" id="301"/>
    <lineage>
        <taxon>Bacteria</taxon>
        <taxon>Pseudomonadati</taxon>
        <taxon>Pseudomonadota</taxon>
        <taxon>Gammaproteobacteria</taxon>
        <taxon>Pseudomonadales</taxon>
        <taxon>Pseudomonadaceae</taxon>
        <taxon>Ectopseudomonas</taxon>
    </lineage>
</organism>
<proteinExistence type="inferred from homology"/>
<dbReference type="Pfam" id="PF08281">
    <property type="entry name" value="Sigma70_r4_2"/>
    <property type="match status" value="1"/>
</dbReference>
<keyword evidence="4" id="KW-0804">Transcription</keyword>
<dbReference type="InterPro" id="IPR014284">
    <property type="entry name" value="RNA_pol_sigma-70_dom"/>
</dbReference>
<dbReference type="AlphaFoldDB" id="A0A653B4C1"/>
<dbReference type="EMBL" id="LR130779">
    <property type="protein sequence ID" value="VDN63454.1"/>
    <property type="molecule type" value="Genomic_DNA"/>
</dbReference>
<comment type="similarity">
    <text evidence="1">Belongs to the sigma-70 factor family. ECF subfamily.</text>
</comment>
<keyword evidence="3" id="KW-0731">Sigma factor</keyword>
<accession>A0A653B4C1</accession>
<dbReference type="CDD" id="cd06171">
    <property type="entry name" value="Sigma70_r4"/>
    <property type="match status" value="1"/>
</dbReference>
<dbReference type="GO" id="GO:0016987">
    <property type="term" value="F:sigma factor activity"/>
    <property type="evidence" value="ECO:0007669"/>
    <property type="project" value="UniProtKB-KW"/>
</dbReference>
<protein>
    <submittedName>
        <fullName evidence="5">RNA polymerase sigma-70 factor, ECF subfamily</fullName>
    </submittedName>
</protein>
<evidence type="ECO:0000313" key="5">
    <source>
        <dbReference type="EMBL" id="VDN63454.1"/>
    </source>
</evidence>
<evidence type="ECO:0000256" key="2">
    <source>
        <dbReference type="ARBA" id="ARBA00023015"/>
    </source>
</evidence>
<dbReference type="Pfam" id="PF04542">
    <property type="entry name" value="Sigma70_r2"/>
    <property type="match status" value="1"/>
</dbReference>
<dbReference type="SUPFAM" id="SSF88659">
    <property type="entry name" value="Sigma3 and sigma4 domains of RNA polymerase sigma factors"/>
    <property type="match status" value="1"/>
</dbReference>
<dbReference type="GO" id="GO:0006352">
    <property type="term" value="P:DNA-templated transcription initiation"/>
    <property type="evidence" value="ECO:0007669"/>
    <property type="project" value="InterPro"/>
</dbReference>
<evidence type="ECO:0000256" key="3">
    <source>
        <dbReference type="ARBA" id="ARBA00023082"/>
    </source>
</evidence>
<dbReference type="InterPro" id="IPR013325">
    <property type="entry name" value="RNA_pol_sigma_r2"/>
</dbReference>
<dbReference type="InterPro" id="IPR013324">
    <property type="entry name" value="RNA_pol_sigma_r3/r4-like"/>
</dbReference>